<dbReference type="EMBL" id="BMAW01048988">
    <property type="protein sequence ID" value="GFS68685.1"/>
    <property type="molecule type" value="Genomic_DNA"/>
</dbReference>
<accession>A0A8X6MMX9</accession>
<name>A0A8X6MMX9_NEPPI</name>
<dbReference type="Proteomes" id="UP000887013">
    <property type="component" value="Unassembled WGS sequence"/>
</dbReference>
<protein>
    <submittedName>
        <fullName evidence="1">Uncharacterized protein</fullName>
    </submittedName>
</protein>
<evidence type="ECO:0000313" key="1">
    <source>
        <dbReference type="EMBL" id="GFS68685.1"/>
    </source>
</evidence>
<dbReference type="AlphaFoldDB" id="A0A8X6MMX9"/>
<comment type="caution">
    <text evidence="1">The sequence shown here is derived from an EMBL/GenBank/DDBJ whole genome shotgun (WGS) entry which is preliminary data.</text>
</comment>
<keyword evidence="2" id="KW-1185">Reference proteome</keyword>
<organism evidence="1 2">
    <name type="scientific">Nephila pilipes</name>
    <name type="common">Giant wood spider</name>
    <name type="synonym">Nephila maculata</name>
    <dbReference type="NCBI Taxonomy" id="299642"/>
    <lineage>
        <taxon>Eukaryota</taxon>
        <taxon>Metazoa</taxon>
        <taxon>Ecdysozoa</taxon>
        <taxon>Arthropoda</taxon>
        <taxon>Chelicerata</taxon>
        <taxon>Arachnida</taxon>
        <taxon>Araneae</taxon>
        <taxon>Araneomorphae</taxon>
        <taxon>Entelegynae</taxon>
        <taxon>Araneoidea</taxon>
        <taxon>Nephilidae</taxon>
        <taxon>Nephila</taxon>
    </lineage>
</organism>
<proteinExistence type="predicted"/>
<sequence length="98" mass="11383">MGFLYPLQSLLLRLFNQCRTIMMVDIETHHQYFESRSVYKDDSKAFISNLKLQCCIMKENIESEMKFISLLNAHNNVGGLLHNPPLSDGREAWGLKIH</sequence>
<gene>
    <name evidence="1" type="ORF">NPIL_175551</name>
</gene>
<evidence type="ECO:0000313" key="2">
    <source>
        <dbReference type="Proteomes" id="UP000887013"/>
    </source>
</evidence>
<reference evidence="1" key="1">
    <citation type="submission" date="2020-08" db="EMBL/GenBank/DDBJ databases">
        <title>Multicomponent nature underlies the extraordinary mechanical properties of spider dragline silk.</title>
        <authorList>
            <person name="Kono N."/>
            <person name="Nakamura H."/>
            <person name="Mori M."/>
            <person name="Yoshida Y."/>
            <person name="Ohtoshi R."/>
            <person name="Malay A.D."/>
            <person name="Moran D.A.P."/>
            <person name="Tomita M."/>
            <person name="Numata K."/>
            <person name="Arakawa K."/>
        </authorList>
    </citation>
    <scope>NUCLEOTIDE SEQUENCE</scope>
</reference>